<evidence type="ECO:0000313" key="2">
    <source>
        <dbReference type="Proteomes" id="UP000028878"/>
    </source>
</evidence>
<dbReference type="AlphaFoldDB" id="A0A1L1PJM0"/>
<protein>
    <submittedName>
        <fullName evidence="1">Uncharacterized protein</fullName>
    </submittedName>
</protein>
<reference evidence="2" key="1">
    <citation type="submission" date="2014-11" db="EMBL/GenBank/DDBJ databases">
        <title>Draft genome sequence of Hydrogenophaga intermedia S1.</title>
        <authorList>
            <person name="Gan H.M."/>
            <person name="Chew T.H."/>
            <person name="Stolz A."/>
        </authorList>
    </citation>
    <scope>NUCLEOTIDE SEQUENCE [LARGE SCALE GENOMIC DNA]</scope>
    <source>
        <strain evidence="2">S1</strain>
    </source>
</reference>
<organism evidence="1 2">
    <name type="scientific">Hydrogenophaga intermedia</name>
    <dbReference type="NCBI Taxonomy" id="65786"/>
    <lineage>
        <taxon>Bacteria</taxon>
        <taxon>Pseudomonadati</taxon>
        <taxon>Pseudomonadota</taxon>
        <taxon>Betaproteobacteria</taxon>
        <taxon>Burkholderiales</taxon>
        <taxon>Comamonadaceae</taxon>
        <taxon>Hydrogenophaga</taxon>
    </lineage>
</organism>
<gene>
    <name evidence="1" type="ORF">BN948_04644</name>
</gene>
<sequence length="151" mass="16238">MNTDLARLIEALRRTLNDAVAPELSSDFARGQLAAVHDILGKLAGMTVWDPGALQAQARALIDGNQRFAERAARAGVALPAGDDATDLDAAQARTRALTDWLDEQGPSLSPELAAELDAILRQALREQLRVERQRIPLTDFSAMTAAAPKD</sequence>
<evidence type="ECO:0000313" key="1">
    <source>
        <dbReference type="EMBL" id="CDN90202.1"/>
    </source>
</evidence>
<keyword evidence="2" id="KW-1185">Reference proteome</keyword>
<dbReference type="EMBL" id="CCAE010000069">
    <property type="protein sequence ID" value="CDN90202.1"/>
    <property type="molecule type" value="Genomic_DNA"/>
</dbReference>
<dbReference type="Proteomes" id="UP000028878">
    <property type="component" value="Unassembled WGS sequence"/>
</dbReference>
<dbReference type="RefSeq" id="WP_009516096.1">
    <property type="nucleotide sequence ID" value="NZ_CCAE010000069.1"/>
</dbReference>
<name>A0A1L1PJM0_HYDIT</name>
<proteinExistence type="predicted"/>
<accession>A0A1L1PJM0</accession>